<gene>
    <name evidence="1" type="ORF">PIB30_038533</name>
</gene>
<sequence length="479" mass="52344">MAQVLGNLVTAGLTRGPGDSRIVLVIAGYSWEPGAESRTPSNTCSNVSRTQNCGFVATQLVGFGYSGGSSYGPARDKVLSDYNERKHHHPSGRVNTFDLAFLHQFESAMRPLLPKICWNQVEDLEIEWVEMRAKLQQQPYIDPETTKSQLEQEITAVSAKIQAEIDEDQEIKHKTAHQQFSKNEPEEDAEISYRTKIQTTRIHTNSSSNSQVKGEVGITDITDQRLISQLRQDKVDAIKLDVSGSSDGDATGGFEERRTGEWSELEEVVVARKPPWEPPDLNLKTVVTDGEMQRKTDPCLKTIPEASPCTTDGKAELRGTDNVTDLSPVTVILGKTATTKIFESAHYRSMDAGGERDTSNSSTEDGAVAAERRRTLGEQTPEATVGDGAALVLCGKSSAHAICRAMLLNPPPLMAVVFPWDCDSEIATTMVPLGNQNTDNRAAKNVPWFQDQCRGGDEYGGSVKLLGVGHKILGEEALE</sequence>
<reference evidence="1 2" key="1">
    <citation type="journal article" date="2023" name="Plants (Basel)">
        <title>Bridging the Gap: Combining Genomics and Transcriptomics Approaches to Understand Stylosanthes scabra, an Orphan Legume from the Brazilian Caatinga.</title>
        <authorList>
            <person name="Ferreira-Neto J.R.C."/>
            <person name="da Silva M.D."/>
            <person name="Binneck E."/>
            <person name="de Melo N.F."/>
            <person name="da Silva R.H."/>
            <person name="de Melo A.L.T.M."/>
            <person name="Pandolfi V."/>
            <person name="Bustamante F.O."/>
            <person name="Brasileiro-Vidal A.C."/>
            <person name="Benko-Iseppon A.M."/>
        </authorList>
    </citation>
    <scope>NUCLEOTIDE SEQUENCE [LARGE SCALE GENOMIC DNA]</scope>
    <source>
        <tissue evidence="1">Leaves</tissue>
    </source>
</reference>
<evidence type="ECO:0000313" key="2">
    <source>
        <dbReference type="Proteomes" id="UP001341840"/>
    </source>
</evidence>
<proteinExistence type="predicted"/>
<name>A0ABU6VD20_9FABA</name>
<organism evidence="1 2">
    <name type="scientific">Stylosanthes scabra</name>
    <dbReference type="NCBI Taxonomy" id="79078"/>
    <lineage>
        <taxon>Eukaryota</taxon>
        <taxon>Viridiplantae</taxon>
        <taxon>Streptophyta</taxon>
        <taxon>Embryophyta</taxon>
        <taxon>Tracheophyta</taxon>
        <taxon>Spermatophyta</taxon>
        <taxon>Magnoliopsida</taxon>
        <taxon>eudicotyledons</taxon>
        <taxon>Gunneridae</taxon>
        <taxon>Pentapetalae</taxon>
        <taxon>rosids</taxon>
        <taxon>fabids</taxon>
        <taxon>Fabales</taxon>
        <taxon>Fabaceae</taxon>
        <taxon>Papilionoideae</taxon>
        <taxon>50 kb inversion clade</taxon>
        <taxon>dalbergioids sensu lato</taxon>
        <taxon>Dalbergieae</taxon>
        <taxon>Pterocarpus clade</taxon>
        <taxon>Stylosanthes</taxon>
    </lineage>
</organism>
<accession>A0ABU6VD20</accession>
<comment type="caution">
    <text evidence="1">The sequence shown here is derived from an EMBL/GenBank/DDBJ whole genome shotgun (WGS) entry which is preliminary data.</text>
</comment>
<keyword evidence="2" id="KW-1185">Reference proteome</keyword>
<protein>
    <submittedName>
        <fullName evidence="1">Uncharacterized protein</fullName>
    </submittedName>
</protein>
<dbReference type="EMBL" id="JASCZI010151234">
    <property type="protein sequence ID" value="MED6171201.1"/>
    <property type="molecule type" value="Genomic_DNA"/>
</dbReference>
<evidence type="ECO:0000313" key="1">
    <source>
        <dbReference type="EMBL" id="MED6171201.1"/>
    </source>
</evidence>
<dbReference type="Proteomes" id="UP001341840">
    <property type="component" value="Unassembled WGS sequence"/>
</dbReference>